<dbReference type="EMBL" id="BKAD01000004">
    <property type="protein sequence ID" value="GEP29416.1"/>
    <property type="molecule type" value="Genomic_DNA"/>
</dbReference>
<keyword evidence="1" id="KW-0804">Transcription</keyword>
<protein>
    <recommendedName>
        <fullName evidence="1">Ferric uptake regulation protein</fullName>
    </recommendedName>
</protein>
<keyword evidence="1" id="KW-0408">Iron</keyword>
<dbReference type="Pfam" id="PF01475">
    <property type="entry name" value="FUR"/>
    <property type="match status" value="1"/>
</dbReference>
<organism evidence="2 3">
    <name type="scientific">Sulfuriferula plumbiphila</name>
    <dbReference type="NCBI Taxonomy" id="171865"/>
    <lineage>
        <taxon>Bacteria</taxon>
        <taxon>Pseudomonadati</taxon>
        <taxon>Pseudomonadota</taxon>
        <taxon>Betaproteobacteria</taxon>
        <taxon>Nitrosomonadales</taxon>
        <taxon>Sulfuricellaceae</taxon>
        <taxon>Sulfuriferula</taxon>
    </lineage>
</organism>
<keyword evidence="1" id="KW-0678">Repressor</keyword>
<dbReference type="AlphaFoldDB" id="A0A512L4K9"/>
<dbReference type="GO" id="GO:0008270">
    <property type="term" value="F:zinc ion binding"/>
    <property type="evidence" value="ECO:0007669"/>
    <property type="project" value="TreeGrafter"/>
</dbReference>
<dbReference type="Gene3D" id="1.10.10.10">
    <property type="entry name" value="Winged helix-like DNA-binding domain superfamily/Winged helix DNA-binding domain"/>
    <property type="match status" value="1"/>
</dbReference>
<evidence type="ECO:0000313" key="2">
    <source>
        <dbReference type="EMBL" id="GEP29416.1"/>
    </source>
</evidence>
<proteinExistence type="inferred from homology"/>
<dbReference type="SUPFAM" id="SSF46785">
    <property type="entry name" value="Winged helix' DNA-binding domain"/>
    <property type="match status" value="1"/>
</dbReference>
<sequence length="161" mass="18219">MDYYYNVGKLNKGTQAMDMMVQQYSRDNMADLLRSHGINPTHQRIEIAYALFSRQQHLSADQIMAIVNDRHSETSKATVYNTLNLFLEKKLIREVIVDPNKVFYDPNTQLHHHFYDVSSGELTDIDADGITICGLPQLPEGVVTEGVDIIVRIRPGAAIQA</sequence>
<dbReference type="GO" id="GO:0003700">
    <property type="term" value="F:DNA-binding transcription factor activity"/>
    <property type="evidence" value="ECO:0007669"/>
    <property type="project" value="UniProtKB-UniRule"/>
</dbReference>
<evidence type="ECO:0000256" key="1">
    <source>
        <dbReference type="RuleBase" id="RU364037"/>
    </source>
</evidence>
<dbReference type="PANTHER" id="PTHR33202">
    <property type="entry name" value="ZINC UPTAKE REGULATION PROTEIN"/>
    <property type="match status" value="1"/>
</dbReference>
<keyword evidence="1" id="KW-0479">Metal-binding</keyword>
<dbReference type="Proteomes" id="UP000321337">
    <property type="component" value="Unassembled WGS sequence"/>
</dbReference>
<comment type="subunit">
    <text evidence="1">Homodimer.</text>
</comment>
<dbReference type="CDD" id="cd07153">
    <property type="entry name" value="Fur_like"/>
    <property type="match status" value="1"/>
</dbReference>
<keyword evidence="1" id="KW-0963">Cytoplasm</keyword>
<dbReference type="InterPro" id="IPR002481">
    <property type="entry name" value="FUR"/>
</dbReference>
<comment type="caution">
    <text evidence="2">The sequence shown here is derived from an EMBL/GenBank/DDBJ whole genome shotgun (WGS) entry which is preliminary data.</text>
</comment>
<dbReference type="PANTHER" id="PTHR33202:SF7">
    <property type="entry name" value="FERRIC UPTAKE REGULATION PROTEIN"/>
    <property type="match status" value="1"/>
</dbReference>
<dbReference type="GO" id="GO:0000976">
    <property type="term" value="F:transcription cis-regulatory region binding"/>
    <property type="evidence" value="ECO:0007669"/>
    <property type="project" value="TreeGrafter"/>
</dbReference>
<dbReference type="InterPro" id="IPR036388">
    <property type="entry name" value="WH-like_DNA-bd_sf"/>
</dbReference>
<dbReference type="InterPro" id="IPR036390">
    <property type="entry name" value="WH_DNA-bd_sf"/>
</dbReference>
<dbReference type="GO" id="GO:1900376">
    <property type="term" value="P:regulation of secondary metabolite biosynthetic process"/>
    <property type="evidence" value="ECO:0007669"/>
    <property type="project" value="TreeGrafter"/>
</dbReference>
<comment type="subcellular location">
    <subcellularLocation>
        <location evidence="1">Cytoplasm</location>
    </subcellularLocation>
</comment>
<keyword evidence="1" id="KW-0862">Zinc</keyword>
<name>A0A512L4K9_9PROT</name>
<reference evidence="2 3" key="1">
    <citation type="submission" date="2019-07" db="EMBL/GenBank/DDBJ databases">
        <title>Whole genome shotgun sequence of Thiobacillus plumbophilus NBRC 107929.</title>
        <authorList>
            <person name="Hosoyama A."/>
            <person name="Uohara A."/>
            <person name="Ohji S."/>
            <person name="Ichikawa N."/>
        </authorList>
    </citation>
    <scope>NUCLEOTIDE SEQUENCE [LARGE SCALE GENOMIC DNA]</scope>
    <source>
        <strain evidence="2 3">NBRC 107929</strain>
    </source>
</reference>
<keyword evidence="1" id="KW-0238">DNA-binding</keyword>
<keyword evidence="3" id="KW-1185">Reference proteome</keyword>
<accession>A0A512L4K9</accession>
<evidence type="ECO:0000313" key="3">
    <source>
        <dbReference type="Proteomes" id="UP000321337"/>
    </source>
</evidence>
<dbReference type="GO" id="GO:0045892">
    <property type="term" value="P:negative regulation of DNA-templated transcription"/>
    <property type="evidence" value="ECO:0007669"/>
    <property type="project" value="TreeGrafter"/>
</dbReference>
<keyword evidence="1" id="KW-0805">Transcription regulation</keyword>
<gene>
    <name evidence="1" type="primary">fur</name>
    <name evidence="2" type="ORF">TPL01_05540</name>
</gene>
<dbReference type="GO" id="GO:0005737">
    <property type="term" value="C:cytoplasm"/>
    <property type="evidence" value="ECO:0007669"/>
    <property type="project" value="UniProtKB-SubCell"/>
</dbReference>
<comment type="similarity">
    <text evidence="1">Belongs to the Fur family.</text>
</comment>